<sequence>MSIYHVSFFFKKSRFLAAALVGLFALVGCSSTMSNVKTWDGDANSSQTAELKAPGQIQVQQVNGRKLTNFLMDDLALDYELLPGENQVVFTYKTIWAKSGVVRNGESKVHVVETDPQVVTIDARAGETYSFSFESPANRSDAQEFASNFSSDIVNAAGKVVATSDSWDGRASGESRVARAPVGSGEADATAKGDAGKDTLEQLKALWGEASEEERRTFLRWAFE</sequence>
<dbReference type="Proteomes" id="UP001227964">
    <property type="component" value="Unassembled WGS sequence"/>
</dbReference>
<evidence type="ECO:0000256" key="1">
    <source>
        <dbReference type="SAM" id="MobiDB-lite"/>
    </source>
</evidence>
<keyword evidence="2" id="KW-0732">Signal</keyword>
<feature type="chain" id="PRO_5047334839" evidence="2">
    <location>
        <begin position="35"/>
        <end position="224"/>
    </location>
</feature>
<dbReference type="InterPro" id="IPR018635">
    <property type="entry name" value="UPF0319"/>
</dbReference>
<keyword evidence="4" id="KW-1185">Reference proteome</keyword>
<accession>A0ABT7IGV1</accession>
<gene>
    <name evidence="3" type="ORF">QPM17_19840</name>
</gene>
<feature type="signal peptide" evidence="2">
    <location>
        <begin position="1"/>
        <end position="34"/>
    </location>
</feature>
<evidence type="ECO:0000256" key="2">
    <source>
        <dbReference type="SAM" id="SignalP"/>
    </source>
</evidence>
<protein>
    <submittedName>
        <fullName evidence="3">DUF2057 family protein</fullName>
    </submittedName>
</protein>
<proteinExistence type="predicted"/>
<feature type="region of interest" description="Disordered" evidence="1">
    <location>
        <begin position="166"/>
        <end position="195"/>
    </location>
</feature>
<name>A0ABT7IGV1_9GAMM</name>
<evidence type="ECO:0000313" key="3">
    <source>
        <dbReference type="EMBL" id="MDL0433397.1"/>
    </source>
</evidence>
<organism evidence="3 4">
    <name type="scientific">Marinobacter azerbaijanicus</name>
    <dbReference type="NCBI Taxonomy" id="3050455"/>
    <lineage>
        <taxon>Bacteria</taxon>
        <taxon>Pseudomonadati</taxon>
        <taxon>Pseudomonadota</taxon>
        <taxon>Gammaproteobacteria</taxon>
        <taxon>Pseudomonadales</taxon>
        <taxon>Marinobacteraceae</taxon>
        <taxon>Marinobacter</taxon>
    </lineage>
</organism>
<feature type="compositionally biased region" description="Basic and acidic residues" evidence="1">
    <location>
        <begin position="167"/>
        <end position="177"/>
    </location>
</feature>
<comment type="caution">
    <text evidence="3">The sequence shown here is derived from an EMBL/GenBank/DDBJ whole genome shotgun (WGS) entry which is preliminary data.</text>
</comment>
<dbReference type="RefSeq" id="WP_285393148.1">
    <property type="nucleotide sequence ID" value="NZ_JASSVS010000013.1"/>
</dbReference>
<evidence type="ECO:0000313" key="4">
    <source>
        <dbReference type="Proteomes" id="UP001227964"/>
    </source>
</evidence>
<reference evidence="3 4" key="1">
    <citation type="submission" date="2023-06" db="EMBL/GenBank/DDBJ databases">
        <title>Marinobacter azerbaijanicus a moderately halophilic, isolated from Urmia Lake in Azerbaijan region of Iran.</title>
        <authorList>
            <person name="Sanchez-Porro C."/>
            <person name="Aghdam E.M."/>
            <person name="Saheb S.M."/>
            <person name="Tarhriz V."/>
            <person name="Kazemi E."/>
            <person name="Ammozegar M.A."/>
            <person name="Ventosa A."/>
            <person name="Hejazi M.S."/>
        </authorList>
    </citation>
    <scope>NUCLEOTIDE SEQUENCE [LARGE SCALE GENOMIC DNA]</scope>
    <source>
        <strain evidence="3 4">TBZ242</strain>
    </source>
</reference>
<dbReference type="EMBL" id="JASSVS010000013">
    <property type="protein sequence ID" value="MDL0433397.1"/>
    <property type="molecule type" value="Genomic_DNA"/>
</dbReference>
<dbReference type="Pfam" id="PF09829">
    <property type="entry name" value="DUF2057"/>
    <property type="match status" value="1"/>
</dbReference>